<comment type="caution">
    <text evidence="1">The sequence shown here is derived from an EMBL/GenBank/DDBJ whole genome shotgun (WGS) entry which is preliminary data.</text>
</comment>
<dbReference type="AlphaFoldDB" id="A0A5N4WTC4"/>
<sequence>MRNDTRKKFNHYMGEVARINEVDSAAVQFTVAPTPSQKLEEKIQLSSEFLGRINVIEVVEATGQAIGLSVNSTIAGRTDTTGDAKRNPSDPTGLSANTYACQKTDFDIALLYSKIDAWAKFADFPEKWAGACAKAIGLDRIMIGWNGTSIAATTNRNTNPLLQDVNEGWLHKIRTRSPERNMTEVVVGSGKITIGSSGDYKNLDALVKQSVDSLIDEVHQDATDLVVICGRSLLNDKNFAILNQDQDNQNTLAGQVLVGQKQIGGLPAVRVPFFPDNAFLITSLDNLSIYYQEGGKRRFIREEPEKNRVADYQSSNEDYVIEAYEKVALVENIEVL</sequence>
<dbReference type="Pfam" id="PF05125">
    <property type="entry name" value="Phage_cap_P2"/>
    <property type="match status" value="1"/>
</dbReference>
<dbReference type="EMBL" id="VXLD01000001">
    <property type="protein sequence ID" value="KAB1859942.1"/>
    <property type="molecule type" value="Genomic_DNA"/>
</dbReference>
<dbReference type="Proteomes" id="UP000325788">
    <property type="component" value="Unassembled WGS sequence"/>
</dbReference>
<evidence type="ECO:0000313" key="1">
    <source>
        <dbReference type="EMBL" id="KAB1859942.1"/>
    </source>
</evidence>
<dbReference type="InterPro" id="IPR006441">
    <property type="entry name" value="Phage_P2_GpN"/>
</dbReference>
<gene>
    <name evidence="1" type="ORF">F4W09_02125</name>
</gene>
<dbReference type="RefSeq" id="WP_151503856.1">
    <property type="nucleotide sequence ID" value="NZ_VXLD01000001.1"/>
</dbReference>
<reference evidence="1 2" key="1">
    <citation type="submission" date="2019-09" db="EMBL/GenBank/DDBJ databases">
        <title>Draft genome sequence of Acinetobacter tandoii W4-4-4 isolated from environmental water sample.</title>
        <authorList>
            <person name="Wee S.K."/>
            <person name="Yan B."/>
            <person name="Mustaffa S.B."/>
            <person name="Yap E.P.H."/>
        </authorList>
    </citation>
    <scope>NUCLEOTIDE SEQUENCE [LARGE SCALE GENOMIC DNA]</scope>
    <source>
        <strain evidence="1 2">W4-4-4</strain>
    </source>
</reference>
<protein>
    <submittedName>
        <fullName evidence="1">Phage major capsid protein, P2 family</fullName>
    </submittedName>
</protein>
<organism evidence="1 2">
    <name type="scientific">Acinetobacter tandoii</name>
    <dbReference type="NCBI Taxonomy" id="202954"/>
    <lineage>
        <taxon>Bacteria</taxon>
        <taxon>Pseudomonadati</taxon>
        <taxon>Pseudomonadota</taxon>
        <taxon>Gammaproteobacteria</taxon>
        <taxon>Moraxellales</taxon>
        <taxon>Moraxellaceae</taxon>
        <taxon>Acinetobacter</taxon>
    </lineage>
</organism>
<name>A0A5N4WTC4_9GAMM</name>
<dbReference type="NCBIfam" id="TIGR01551">
    <property type="entry name" value="major_capsid_P2"/>
    <property type="match status" value="1"/>
</dbReference>
<proteinExistence type="predicted"/>
<evidence type="ECO:0000313" key="2">
    <source>
        <dbReference type="Proteomes" id="UP000325788"/>
    </source>
</evidence>
<accession>A0A5N4WTC4</accession>